<dbReference type="KEGG" id="aagg:ETAA8_25300"/>
<keyword evidence="1" id="KW-0472">Membrane</keyword>
<dbReference type="EMBL" id="CP036274">
    <property type="protein sequence ID" value="QDU27442.1"/>
    <property type="molecule type" value="Genomic_DNA"/>
</dbReference>
<feature type="transmembrane region" description="Helical" evidence="1">
    <location>
        <begin position="30"/>
        <end position="50"/>
    </location>
</feature>
<dbReference type="AlphaFoldDB" id="A0A517YBE0"/>
<dbReference type="GO" id="GO:0006629">
    <property type="term" value="P:lipid metabolic process"/>
    <property type="evidence" value="ECO:0007669"/>
    <property type="project" value="InterPro"/>
</dbReference>
<keyword evidence="4" id="KW-1185">Reference proteome</keyword>
<keyword evidence="1" id="KW-1133">Transmembrane helix</keyword>
<name>A0A517YBE0_9BACT</name>
<keyword evidence="1" id="KW-0812">Transmembrane</keyword>
<evidence type="ECO:0000256" key="1">
    <source>
        <dbReference type="SAM" id="Phobius"/>
    </source>
</evidence>
<evidence type="ECO:0000313" key="3">
    <source>
        <dbReference type="EMBL" id="QDU27442.1"/>
    </source>
</evidence>
<gene>
    <name evidence="3" type="ORF">ETAA8_25300</name>
</gene>
<protein>
    <submittedName>
        <fullName evidence="3">Fatty acid desaturase</fullName>
    </submittedName>
</protein>
<dbReference type="InterPro" id="IPR005804">
    <property type="entry name" value="FA_desaturase_dom"/>
</dbReference>
<proteinExistence type="predicted"/>
<dbReference type="RefSeq" id="WP_145088278.1">
    <property type="nucleotide sequence ID" value="NZ_CP036274.1"/>
</dbReference>
<feature type="transmembrane region" description="Helical" evidence="1">
    <location>
        <begin position="179"/>
        <end position="200"/>
    </location>
</feature>
<dbReference type="Proteomes" id="UP000315017">
    <property type="component" value="Chromosome"/>
</dbReference>
<organism evidence="3 4">
    <name type="scientific">Anatilimnocola aggregata</name>
    <dbReference type="NCBI Taxonomy" id="2528021"/>
    <lineage>
        <taxon>Bacteria</taxon>
        <taxon>Pseudomonadati</taxon>
        <taxon>Planctomycetota</taxon>
        <taxon>Planctomycetia</taxon>
        <taxon>Pirellulales</taxon>
        <taxon>Pirellulaceae</taxon>
        <taxon>Anatilimnocola</taxon>
    </lineage>
</organism>
<feature type="transmembrane region" description="Helical" evidence="1">
    <location>
        <begin position="7"/>
        <end position="24"/>
    </location>
</feature>
<feature type="transmembrane region" description="Helical" evidence="1">
    <location>
        <begin position="153"/>
        <end position="173"/>
    </location>
</feature>
<sequence>MLPRYAADYRALLWLTLAIGILILEYSHSYLVFFLFPINIYFAICAGVIAHNHNHCPMFASKRSNGILGHVLTFFYGYPTFVWVPTHNLNHHKHVNRAGDATITWRHTDRHNLWVAASYFFVSSYHQTAQIKAFLAKAKATNSKLFRRVQWQYTVWLSIWFAVWLTGVMLHGLRRGTVLWLLGVGLPALSSVWTIMFFNYEQHVHTDPWSAHNHSRNFVGPIINFLLFNNGYHTVHHNQPGLHWSKTPQEHRKIAHQIDVRLQQRNVLLYWFNNFFVSLFWPAFGTQQVGRAAFDPPPGISNDLTTDEIQLGEAGTNTDMVTTGHQT</sequence>
<dbReference type="OrthoDB" id="8938484at2"/>
<evidence type="ECO:0000313" key="4">
    <source>
        <dbReference type="Proteomes" id="UP000315017"/>
    </source>
</evidence>
<dbReference type="Pfam" id="PF00487">
    <property type="entry name" value="FA_desaturase"/>
    <property type="match status" value="1"/>
</dbReference>
<feature type="domain" description="Fatty acid desaturase" evidence="2">
    <location>
        <begin position="31"/>
        <end position="258"/>
    </location>
</feature>
<accession>A0A517YBE0</accession>
<feature type="transmembrane region" description="Helical" evidence="1">
    <location>
        <begin position="267"/>
        <end position="284"/>
    </location>
</feature>
<evidence type="ECO:0000259" key="2">
    <source>
        <dbReference type="Pfam" id="PF00487"/>
    </source>
</evidence>
<reference evidence="3 4" key="1">
    <citation type="submission" date="2019-02" db="EMBL/GenBank/DDBJ databases">
        <title>Deep-cultivation of Planctomycetes and their phenomic and genomic characterization uncovers novel biology.</title>
        <authorList>
            <person name="Wiegand S."/>
            <person name="Jogler M."/>
            <person name="Boedeker C."/>
            <person name="Pinto D."/>
            <person name="Vollmers J."/>
            <person name="Rivas-Marin E."/>
            <person name="Kohn T."/>
            <person name="Peeters S.H."/>
            <person name="Heuer A."/>
            <person name="Rast P."/>
            <person name="Oberbeckmann S."/>
            <person name="Bunk B."/>
            <person name="Jeske O."/>
            <person name="Meyerdierks A."/>
            <person name="Storesund J.E."/>
            <person name="Kallscheuer N."/>
            <person name="Luecker S."/>
            <person name="Lage O.M."/>
            <person name="Pohl T."/>
            <person name="Merkel B.J."/>
            <person name="Hornburger P."/>
            <person name="Mueller R.-W."/>
            <person name="Bruemmer F."/>
            <person name="Labrenz M."/>
            <person name="Spormann A.M."/>
            <person name="Op den Camp H."/>
            <person name="Overmann J."/>
            <person name="Amann R."/>
            <person name="Jetten M.S.M."/>
            <person name="Mascher T."/>
            <person name="Medema M.H."/>
            <person name="Devos D.P."/>
            <person name="Kaster A.-K."/>
            <person name="Ovreas L."/>
            <person name="Rohde M."/>
            <person name="Galperin M.Y."/>
            <person name="Jogler C."/>
        </authorList>
    </citation>
    <scope>NUCLEOTIDE SEQUENCE [LARGE SCALE GENOMIC DNA]</scope>
    <source>
        <strain evidence="3 4">ETA_A8</strain>
    </source>
</reference>